<feature type="transmembrane region" description="Helical" evidence="4">
    <location>
        <begin position="555"/>
        <end position="579"/>
    </location>
</feature>
<feature type="non-terminal residue" evidence="6">
    <location>
        <position position="1"/>
    </location>
</feature>
<dbReference type="EMBL" id="JAANIB010001678">
    <property type="protein sequence ID" value="KAG5343214.1"/>
    <property type="molecule type" value="Genomic_DNA"/>
</dbReference>
<keyword evidence="4" id="KW-1133">Transmembrane helix</keyword>
<comment type="similarity">
    <text evidence="3">Belongs to the TTC4 family.</text>
</comment>
<keyword evidence="4" id="KW-0472">Membrane</keyword>
<dbReference type="PANTHER" id="PTHR46035">
    <property type="entry name" value="TETRATRICOPEPTIDE REPEAT PROTEIN 4"/>
    <property type="match status" value="1"/>
</dbReference>
<dbReference type="Pfam" id="PF18972">
    <property type="entry name" value="Wheel"/>
    <property type="match status" value="1"/>
</dbReference>
<dbReference type="InterPro" id="IPR011990">
    <property type="entry name" value="TPR-like_helical_dom_sf"/>
</dbReference>
<keyword evidence="4" id="KW-0812">Transmembrane</keyword>
<evidence type="ECO:0000256" key="3">
    <source>
        <dbReference type="ARBA" id="ARBA00023602"/>
    </source>
</evidence>
<proteinExistence type="inferred from homology"/>
<dbReference type="PANTHER" id="PTHR46035:SF1">
    <property type="entry name" value="TETRATRICOPEPTIDE REPEAT PROTEIN 4"/>
    <property type="match status" value="1"/>
</dbReference>
<dbReference type="AlphaFoldDB" id="A0A836F9A3"/>
<dbReference type="GO" id="GO:0005829">
    <property type="term" value="C:cytosol"/>
    <property type="evidence" value="ECO:0007669"/>
    <property type="project" value="TreeGrafter"/>
</dbReference>
<dbReference type="Gene3D" id="1.20.140.150">
    <property type="match status" value="1"/>
</dbReference>
<evidence type="ECO:0000259" key="5">
    <source>
        <dbReference type="Pfam" id="PF18972"/>
    </source>
</evidence>
<name>A0A836F9A3_9HYME</name>
<dbReference type="GO" id="GO:0030544">
    <property type="term" value="F:Hsp70 protein binding"/>
    <property type="evidence" value="ECO:0007669"/>
    <property type="project" value="TreeGrafter"/>
</dbReference>
<feature type="non-terminal residue" evidence="6">
    <location>
        <position position="773"/>
    </location>
</feature>
<evidence type="ECO:0000313" key="7">
    <source>
        <dbReference type="Proteomes" id="UP000670152"/>
    </source>
</evidence>
<feature type="transmembrane region" description="Helical" evidence="4">
    <location>
        <begin position="633"/>
        <end position="662"/>
    </location>
</feature>
<gene>
    <name evidence="6" type="primary">Ttc4</name>
    <name evidence="6" type="ORF">G6Z77_0009273</name>
</gene>
<sequence>MQGDDISEKRKIWTDEERLELAAKLDAELDEYINNLEKKSYAEGWPEDRWQEEMEKHPFFMKKPPEPGDQLSPLMEGLQQLKYGEDENTPEELANNYKEDGNFNYKYKKYRLAILSYTTGIKTKCKDDDLMAQLYNNRAAAHFMLQNYRSCLNDCKLALKFKPQYPKALSRAATCSFHIKDYDQCIDLCDQFLDQSPTDKTILKLRSDSVIAKERLQRDKRKQERAEKKSDKEDEKLLETISRKGINLELTNDKQKLELRDLEPQVPQIAQSRVHFDEKDKLVWPVMILYPETQQTDFIQNFHEDMLLIEQLIELFEEPPEWDVKHRYTIENINVYFEGKNKCSIHKVDIQLTLDEILRDKQFIVRGGTPAFLILVKSIKGEKERVCLFPAICSHVLHSMIGKRQGVVDRKVVPPAAPVYASNGAPSVYTSTGCCTNINGGGFNVQQPQPHEDYRPIYFYVAQPYTIPYTFAKRPKPAASSLLRAAKPRGNNYRVKFSKKLGNADFSQKVKQGEFSRSLNQVHFAESQGQVLANYPKAGSSRDPRMTSMFRRGTIFATFFLSLLGGGLVCAALVTQHWVEARPWRTPNPQESAGRVHFGLLQGKKELNVAYGWRTYHISVPQMIRQDPSVMSWALWIATLTTTSAALVAAALAALLAVLNTATSPRSKILSIPGVYFINMLMLLMCLASTCTWLAQYYTRLYVNVLPKEDIDNMWTSEGSAELGYSFWLVVSAGIVHLISIALVGWGSGREKDDRLEPIPALEEKTAAAIMLY</sequence>
<dbReference type="CDD" id="cd21380">
    <property type="entry name" value="CTWD_Cns1"/>
    <property type="match status" value="1"/>
</dbReference>
<dbReference type="InterPro" id="IPR044059">
    <property type="entry name" value="Csn1/TTC4_wheel"/>
</dbReference>
<evidence type="ECO:0000256" key="2">
    <source>
        <dbReference type="ARBA" id="ARBA00022803"/>
    </source>
</evidence>
<feature type="domain" description="Cns1/TTC4 wheel" evidence="5">
    <location>
        <begin position="277"/>
        <end position="379"/>
    </location>
</feature>
<dbReference type="SMART" id="SM00028">
    <property type="entry name" value="TPR"/>
    <property type="match status" value="2"/>
</dbReference>
<organism evidence="6 7">
    <name type="scientific">Acromyrmex heyeri</name>
    <dbReference type="NCBI Taxonomy" id="230685"/>
    <lineage>
        <taxon>Eukaryota</taxon>
        <taxon>Metazoa</taxon>
        <taxon>Ecdysozoa</taxon>
        <taxon>Arthropoda</taxon>
        <taxon>Hexapoda</taxon>
        <taxon>Insecta</taxon>
        <taxon>Pterygota</taxon>
        <taxon>Neoptera</taxon>
        <taxon>Endopterygota</taxon>
        <taxon>Hymenoptera</taxon>
        <taxon>Apocrita</taxon>
        <taxon>Aculeata</taxon>
        <taxon>Formicoidea</taxon>
        <taxon>Formicidae</taxon>
        <taxon>Myrmicinae</taxon>
        <taxon>Acromyrmex</taxon>
    </lineage>
</organism>
<dbReference type="OrthoDB" id="420195at2759"/>
<feature type="transmembrane region" description="Helical" evidence="4">
    <location>
        <begin position="725"/>
        <end position="746"/>
    </location>
</feature>
<evidence type="ECO:0000256" key="1">
    <source>
        <dbReference type="ARBA" id="ARBA00022737"/>
    </source>
</evidence>
<dbReference type="Gene3D" id="1.25.40.10">
    <property type="entry name" value="Tetratricopeptide repeat domain"/>
    <property type="match status" value="1"/>
</dbReference>
<reference evidence="6 7" key="1">
    <citation type="submission" date="2020-02" db="EMBL/GenBank/DDBJ databases">
        <title>Relaxed selection underlies rapid genomic changes in the transitions from sociality to social parasitism in ants.</title>
        <authorList>
            <person name="Bi X."/>
        </authorList>
    </citation>
    <scope>NUCLEOTIDE SEQUENCE [LARGE SCALE GENOMIC DNA]</scope>
    <source>
        <strain evidence="6">BGI-DK2014b</strain>
        <tissue evidence="6">Whole body</tissue>
    </source>
</reference>
<dbReference type="GO" id="GO:0006457">
    <property type="term" value="P:protein folding"/>
    <property type="evidence" value="ECO:0007669"/>
    <property type="project" value="TreeGrafter"/>
</dbReference>
<comment type="caution">
    <text evidence="6">The sequence shown here is derived from an EMBL/GenBank/DDBJ whole genome shotgun (WGS) entry which is preliminary data.</text>
</comment>
<dbReference type="GO" id="GO:0005634">
    <property type="term" value="C:nucleus"/>
    <property type="evidence" value="ECO:0007669"/>
    <property type="project" value="TreeGrafter"/>
</dbReference>
<dbReference type="SUPFAM" id="SSF48452">
    <property type="entry name" value="TPR-like"/>
    <property type="match status" value="1"/>
</dbReference>
<protein>
    <submittedName>
        <fullName evidence="6">TTC4 protein</fullName>
    </submittedName>
</protein>
<evidence type="ECO:0000313" key="6">
    <source>
        <dbReference type="EMBL" id="KAG5343214.1"/>
    </source>
</evidence>
<accession>A0A836F9A3</accession>
<dbReference type="Proteomes" id="UP000670152">
    <property type="component" value="Unassembled WGS sequence"/>
</dbReference>
<feature type="transmembrane region" description="Helical" evidence="4">
    <location>
        <begin position="674"/>
        <end position="695"/>
    </location>
</feature>
<keyword evidence="7" id="KW-1185">Reference proteome</keyword>
<evidence type="ECO:0000256" key="4">
    <source>
        <dbReference type="SAM" id="Phobius"/>
    </source>
</evidence>
<dbReference type="InterPro" id="IPR019734">
    <property type="entry name" value="TPR_rpt"/>
</dbReference>
<keyword evidence="2" id="KW-0802">TPR repeat</keyword>
<dbReference type="GO" id="GO:0051879">
    <property type="term" value="F:Hsp90 protein binding"/>
    <property type="evidence" value="ECO:0007669"/>
    <property type="project" value="InterPro"/>
</dbReference>
<keyword evidence="1" id="KW-0677">Repeat</keyword>